<name>A0A0F5YFE7_9CYAN</name>
<proteinExistence type="predicted"/>
<dbReference type="EMBL" id="LATL02000068">
    <property type="protein sequence ID" value="KKD37498.1"/>
    <property type="molecule type" value="Genomic_DNA"/>
</dbReference>
<sequence>MSNFSQKVNPKPNLLYQRLEEALQQGNEVQVVSSCGRFFGIPSALDDEFLELVNLYIPTEEEGWEDEPYERTVWLIKISEIVAVAYPIQSLSKAQLESLINPSQTVFESED</sequence>
<organism evidence="1 2">
    <name type="scientific">Limnoraphis robusta CS-951</name>
    <dbReference type="NCBI Taxonomy" id="1637645"/>
    <lineage>
        <taxon>Bacteria</taxon>
        <taxon>Bacillati</taxon>
        <taxon>Cyanobacteriota</taxon>
        <taxon>Cyanophyceae</taxon>
        <taxon>Oscillatoriophycideae</taxon>
        <taxon>Oscillatoriales</taxon>
        <taxon>Sirenicapillariaceae</taxon>
        <taxon>Limnoraphis</taxon>
    </lineage>
</organism>
<dbReference type="OrthoDB" id="531553at2"/>
<evidence type="ECO:0000313" key="1">
    <source>
        <dbReference type="EMBL" id="KKD37498.1"/>
    </source>
</evidence>
<accession>A0A0F5YFE7</accession>
<dbReference type="RefSeq" id="WP_046279167.1">
    <property type="nucleotide sequence ID" value="NZ_LATL02000068.1"/>
</dbReference>
<comment type="caution">
    <text evidence="1">The sequence shown here is derived from an EMBL/GenBank/DDBJ whole genome shotgun (WGS) entry which is preliminary data.</text>
</comment>
<reference evidence="1 2" key="1">
    <citation type="submission" date="2015-06" db="EMBL/GenBank/DDBJ databases">
        <title>Draft genome assembly of filamentous brackish cyanobacterium Limnoraphis robusta strain CS-951.</title>
        <authorList>
            <person name="Willis A."/>
            <person name="Parks M."/>
            <person name="Burford M.A."/>
        </authorList>
    </citation>
    <scope>NUCLEOTIDE SEQUENCE [LARGE SCALE GENOMIC DNA]</scope>
    <source>
        <strain evidence="1 2">CS-951</strain>
    </source>
</reference>
<dbReference type="Proteomes" id="UP000033607">
    <property type="component" value="Unassembled WGS sequence"/>
</dbReference>
<dbReference type="AlphaFoldDB" id="A0A0F5YFE7"/>
<gene>
    <name evidence="1" type="ORF">WN50_13970</name>
</gene>
<evidence type="ECO:0000313" key="2">
    <source>
        <dbReference type="Proteomes" id="UP000033607"/>
    </source>
</evidence>
<protein>
    <submittedName>
        <fullName evidence="1">Uncharacterized protein</fullName>
    </submittedName>
</protein>